<keyword evidence="1" id="KW-0732">Signal</keyword>
<dbReference type="InterPro" id="IPR050490">
    <property type="entry name" value="Bact_solute-bd_prot1"/>
</dbReference>
<evidence type="ECO:0000313" key="2">
    <source>
        <dbReference type="EMBL" id="OPH59676.1"/>
    </source>
</evidence>
<dbReference type="STRING" id="1469647.BC351_19535"/>
<proteinExistence type="predicted"/>
<dbReference type="OrthoDB" id="2643984at2"/>
<dbReference type="PANTHER" id="PTHR43649">
    <property type="entry name" value="ARABINOSE-BINDING PROTEIN-RELATED"/>
    <property type="match status" value="1"/>
</dbReference>
<feature type="signal peptide" evidence="1">
    <location>
        <begin position="1"/>
        <end position="19"/>
    </location>
</feature>
<name>A0A1V4HPF8_9BACL</name>
<dbReference type="Proteomes" id="UP000190626">
    <property type="component" value="Unassembled WGS sequence"/>
</dbReference>
<keyword evidence="3" id="KW-1185">Reference proteome</keyword>
<accession>A0A1V4HPF8</accession>
<organism evidence="2 3">
    <name type="scientific">Paenibacillus ferrarius</name>
    <dbReference type="NCBI Taxonomy" id="1469647"/>
    <lineage>
        <taxon>Bacteria</taxon>
        <taxon>Bacillati</taxon>
        <taxon>Bacillota</taxon>
        <taxon>Bacilli</taxon>
        <taxon>Bacillales</taxon>
        <taxon>Paenibacillaceae</taxon>
        <taxon>Paenibacillus</taxon>
    </lineage>
</organism>
<dbReference type="Gene3D" id="3.40.190.10">
    <property type="entry name" value="Periplasmic binding protein-like II"/>
    <property type="match status" value="1"/>
</dbReference>
<dbReference type="Pfam" id="PF01547">
    <property type="entry name" value="SBP_bac_1"/>
    <property type="match status" value="1"/>
</dbReference>
<sequence>MKKSLLVLSGILAISTALAGCGKSETPAATDKGAGTATAAASAAPNKAPVTIKVQAWYTEAQGNWNATVEAYNKTHPNVKVVYEGMSEKGDSQEGMKKLDLLAASGEQMDVVMYSSASDFAQRVGAGILEPLDEYLKKDNIVVKDEYKIDPVVNGKYYALPGKMIEWFVLLNKDKLDEAKLPVPTDWTWNDYAEYAKKLTKGEGAAKTYGSYFHSWKDYALLALNNDMDNPYLVKSDGTQNIDNPKVRYSLDLRNKLENVDKTSVPYFEVVSQKMAYRDVFYGGKTAMLATGNWMVGELALNAKFKTVFAPYPKYDAKDTNGLTEVGADFMGVAANSKNKQAAYDFVKWYTTEGIQTQGLFFSGWKKADISKNVDAILKSGKPDQVAMIDKDSLLATLKVNKATKLVVPPTYALQQEKEYLTQVELFLTGKQDLEKTITTAKTKLEDIRKSNAK</sequence>
<dbReference type="InterPro" id="IPR006059">
    <property type="entry name" value="SBP"/>
</dbReference>
<evidence type="ECO:0000313" key="3">
    <source>
        <dbReference type="Proteomes" id="UP000190626"/>
    </source>
</evidence>
<dbReference type="RefSeq" id="WP_079410362.1">
    <property type="nucleotide sequence ID" value="NZ_MBTG01000006.1"/>
</dbReference>
<dbReference type="PANTHER" id="PTHR43649:SF30">
    <property type="entry name" value="ABC TRANSPORTER SUBSTRATE-BINDING PROTEIN"/>
    <property type="match status" value="1"/>
</dbReference>
<comment type="caution">
    <text evidence="2">The sequence shown here is derived from an EMBL/GenBank/DDBJ whole genome shotgun (WGS) entry which is preliminary data.</text>
</comment>
<evidence type="ECO:0000256" key="1">
    <source>
        <dbReference type="SAM" id="SignalP"/>
    </source>
</evidence>
<feature type="chain" id="PRO_5011962957" description="ABC transporter substrate-binding protein" evidence="1">
    <location>
        <begin position="20"/>
        <end position="454"/>
    </location>
</feature>
<evidence type="ECO:0008006" key="4">
    <source>
        <dbReference type="Google" id="ProtNLM"/>
    </source>
</evidence>
<dbReference type="EMBL" id="MBTG01000006">
    <property type="protein sequence ID" value="OPH59676.1"/>
    <property type="molecule type" value="Genomic_DNA"/>
</dbReference>
<reference evidence="3" key="1">
    <citation type="submission" date="2016-07" db="EMBL/GenBank/DDBJ databases">
        <authorList>
            <person name="Florea S."/>
            <person name="Webb J.S."/>
            <person name="Jaromczyk J."/>
            <person name="Schardl C.L."/>
        </authorList>
    </citation>
    <scope>NUCLEOTIDE SEQUENCE [LARGE SCALE GENOMIC DNA]</scope>
    <source>
        <strain evidence="3">CY1</strain>
    </source>
</reference>
<protein>
    <recommendedName>
        <fullName evidence="4">ABC transporter substrate-binding protein</fullName>
    </recommendedName>
</protein>
<dbReference type="AlphaFoldDB" id="A0A1V4HPF8"/>
<gene>
    <name evidence="2" type="ORF">BC351_19535</name>
</gene>
<dbReference type="SUPFAM" id="SSF53850">
    <property type="entry name" value="Periplasmic binding protein-like II"/>
    <property type="match status" value="1"/>
</dbReference>
<dbReference type="PROSITE" id="PS51257">
    <property type="entry name" value="PROKAR_LIPOPROTEIN"/>
    <property type="match status" value="1"/>
</dbReference>